<evidence type="ECO:0000313" key="1">
    <source>
        <dbReference type="EMBL" id="QRE04497.1"/>
    </source>
</evidence>
<dbReference type="AlphaFoldDB" id="A0A7U2T985"/>
<sequence>MRLMKYSEMLSEIENTENHLLLGNGFNYSLGVNTGYKNIFEVMKEHNPIYNTLNIENDNF</sequence>
<name>A0A7U2T985_FLAPS</name>
<proteinExistence type="predicted"/>
<reference evidence="1 2" key="1">
    <citation type="submission" date="2020-07" db="EMBL/GenBank/DDBJ databases">
        <title>Genomic characterization of Flavobacterium psychrophilum strains.</title>
        <authorList>
            <person name="Castillo D."/>
            <person name="Jorgensen J."/>
            <person name="Middelboe M."/>
        </authorList>
    </citation>
    <scope>NUCLEOTIDE SEQUENCE [LARGE SCALE GENOMIC DNA]</scope>
    <source>
        <strain evidence="1 2">FPS-R7</strain>
    </source>
</reference>
<dbReference type="RefSeq" id="WP_011962419.1">
    <property type="nucleotide sequence ID" value="NZ_BJSX01000023.1"/>
</dbReference>
<protein>
    <submittedName>
        <fullName evidence="1">Uncharacterized protein</fullName>
    </submittedName>
</protein>
<accession>A0A7U2T985</accession>
<dbReference type="GeneID" id="66553873"/>
<gene>
    <name evidence="1" type="ORF">H0H26_02530</name>
</gene>
<evidence type="ECO:0000313" key="2">
    <source>
        <dbReference type="Proteomes" id="UP000596329"/>
    </source>
</evidence>
<organism evidence="1 2">
    <name type="scientific">Flavobacterium psychrophilum</name>
    <dbReference type="NCBI Taxonomy" id="96345"/>
    <lineage>
        <taxon>Bacteria</taxon>
        <taxon>Pseudomonadati</taxon>
        <taxon>Bacteroidota</taxon>
        <taxon>Flavobacteriia</taxon>
        <taxon>Flavobacteriales</taxon>
        <taxon>Flavobacteriaceae</taxon>
        <taxon>Flavobacterium</taxon>
    </lineage>
</organism>
<dbReference type="Proteomes" id="UP000596329">
    <property type="component" value="Chromosome"/>
</dbReference>
<dbReference type="EMBL" id="CP059075">
    <property type="protein sequence ID" value="QRE04497.1"/>
    <property type="molecule type" value="Genomic_DNA"/>
</dbReference>